<dbReference type="InterPro" id="IPR051944">
    <property type="entry name" value="BEACH_domain_protein"/>
</dbReference>
<evidence type="ECO:0000313" key="3">
    <source>
        <dbReference type="WBParaSite" id="Hba_18031"/>
    </source>
</evidence>
<dbReference type="Proteomes" id="UP000095283">
    <property type="component" value="Unplaced"/>
</dbReference>
<evidence type="ECO:0000256" key="1">
    <source>
        <dbReference type="ARBA" id="ARBA00022574"/>
    </source>
</evidence>
<keyword evidence="1" id="KW-0853">WD repeat</keyword>
<name>A0A1I7XJU1_HETBA</name>
<protein>
    <submittedName>
        <fullName evidence="3">Protein HGH1 homolog</fullName>
    </submittedName>
</protein>
<dbReference type="PANTHER" id="PTHR46108:SF4">
    <property type="entry name" value="BLUE CHEESE"/>
    <property type="match status" value="1"/>
</dbReference>
<dbReference type="PANTHER" id="PTHR46108">
    <property type="entry name" value="BLUE CHEESE"/>
    <property type="match status" value="1"/>
</dbReference>
<evidence type="ECO:0000313" key="2">
    <source>
        <dbReference type="Proteomes" id="UP000095283"/>
    </source>
</evidence>
<reference evidence="3" key="1">
    <citation type="submission" date="2016-11" db="UniProtKB">
        <authorList>
            <consortium name="WormBaseParasite"/>
        </authorList>
    </citation>
    <scope>IDENTIFICATION</scope>
</reference>
<dbReference type="WBParaSite" id="Hba_18031">
    <property type="protein sequence ID" value="Hba_18031"/>
    <property type="gene ID" value="Hba_18031"/>
</dbReference>
<accession>A0A1I7XJU1</accession>
<proteinExistence type="predicted"/>
<keyword evidence="2" id="KW-1185">Reference proteome</keyword>
<sequence length="116" mass="12827">MFSDCCGPRSLLSLVTGVSGEWRSSALQLLKQLLLQANNDQYIAGLIQITNQSCPQQQLQLNIDLLKVSETNTVLGVLRESHKVRLQFRKTGGYLCLISMLLGLENAFSGLDNLEC</sequence>
<organism evidence="2 3">
    <name type="scientific">Heterorhabditis bacteriophora</name>
    <name type="common">Entomopathogenic nematode worm</name>
    <dbReference type="NCBI Taxonomy" id="37862"/>
    <lineage>
        <taxon>Eukaryota</taxon>
        <taxon>Metazoa</taxon>
        <taxon>Ecdysozoa</taxon>
        <taxon>Nematoda</taxon>
        <taxon>Chromadorea</taxon>
        <taxon>Rhabditida</taxon>
        <taxon>Rhabditina</taxon>
        <taxon>Rhabditomorpha</taxon>
        <taxon>Strongyloidea</taxon>
        <taxon>Heterorhabditidae</taxon>
        <taxon>Heterorhabditis</taxon>
    </lineage>
</organism>
<dbReference type="AlphaFoldDB" id="A0A1I7XJU1"/>